<accession>A0ACC0TSH7</accession>
<gene>
    <name evidence="1" type="ORF">F5148DRAFT_1153988</name>
</gene>
<dbReference type="EMBL" id="JAGFNK010000738">
    <property type="protein sequence ID" value="KAI9441164.1"/>
    <property type="molecule type" value="Genomic_DNA"/>
</dbReference>
<protein>
    <submittedName>
        <fullName evidence="1">Uncharacterized protein</fullName>
    </submittedName>
</protein>
<proteinExistence type="predicted"/>
<sequence>MCMGEGHVPELHIHIPPDAQLVVLRVDHDEQVALVGDPDNDIAGQEQGFRTGAHEGEDGWERLIASQLSLLHHCHALCTMKGRENVCSTPFHPDVGGHVVWTPKHGIDAESMGVSCATGAFGKEKVFGNNWECGSSCESREGKLGTGVNLHQMRGSYGCGQIMEANLTWAVAAGAAGAEKVARTAEAKREVAVVGAGVVVMAGRTGTIGATALVDKTGNNDGKGKVAARQVWQGWQAMVMAGGTGMSEVTMGKGEAYGSDGR</sequence>
<organism evidence="1 2">
    <name type="scientific">Russula earlei</name>
    <dbReference type="NCBI Taxonomy" id="71964"/>
    <lineage>
        <taxon>Eukaryota</taxon>
        <taxon>Fungi</taxon>
        <taxon>Dikarya</taxon>
        <taxon>Basidiomycota</taxon>
        <taxon>Agaricomycotina</taxon>
        <taxon>Agaricomycetes</taxon>
        <taxon>Russulales</taxon>
        <taxon>Russulaceae</taxon>
        <taxon>Russula</taxon>
    </lineage>
</organism>
<evidence type="ECO:0000313" key="1">
    <source>
        <dbReference type="EMBL" id="KAI9441164.1"/>
    </source>
</evidence>
<keyword evidence="2" id="KW-1185">Reference proteome</keyword>
<comment type="caution">
    <text evidence="1">The sequence shown here is derived from an EMBL/GenBank/DDBJ whole genome shotgun (WGS) entry which is preliminary data.</text>
</comment>
<dbReference type="Proteomes" id="UP001207468">
    <property type="component" value="Unassembled WGS sequence"/>
</dbReference>
<name>A0ACC0TSH7_9AGAM</name>
<evidence type="ECO:0000313" key="2">
    <source>
        <dbReference type="Proteomes" id="UP001207468"/>
    </source>
</evidence>
<reference evidence="1" key="1">
    <citation type="submission" date="2021-03" db="EMBL/GenBank/DDBJ databases">
        <title>Evolutionary priming and transition to the ectomycorrhizal habit in an iconic lineage of mushroom-forming fungi: is preadaptation a requirement?</title>
        <authorList>
            <consortium name="DOE Joint Genome Institute"/>
            <person name="Looney B.P."/>
            <person name="Miyauchi S."/>
            <person name="Morin E."/>
            <person name="Drula E."/>
            <person name="Courty P.E."/>
            <person name="Chicoki N."/>
            <person name="Fauchery L."/>
            <person name="Kohler A."/>
            <person name="Kuo A."/>
            <person name="LaButti K."/>
            <person name="Pangilinan J."/>
            <person name="Lipzen A."/>
            <person name="Riley R."/>
            <person name="Andreopoulos W."/>
            <person name="He G."/>
            <person name="Johnson J."/>
            <person name="Barry K.W."/>
            <person name="Grigoriev I.V."/>
            <person name="Nagy L."/>
            <person name="Hibbett D."/>
            <person name="Henrissat B."/>
            <person name="Matheny P.B."/>
            <person name="Labbe J."/>
            <person name="Martin A.F."/>
        </authorList>
    </citation>
    <scope>NUCLEOTIDE SEQUENCE</scope>
    <source>
        <strain evidence="1">BPL698</strain>
    </source>
</reference>